<comment type="similarity">
    <text evidence="1">Belongs to the LOB domain-containing protein family.</text>
</comment>
<dbReference type="Pfam" id="PF03195">
    <property type="entry name" value="LOB"/>
    <property type="match status" value="1"/>
</dbReference>
<dbReference type="PANTHER" id="PTHR31301">
    <property type="entry name" value="LOB DOMAIN-CONTAINING PROTEIN 4-RELATED"/>
    <property type="match status" value="1"/>
</dbReference>
<feature type="domain" description="LOB" evidence="2">
    <location>
        <begin position="8"/>
        <end position="109"/>
    </location>
</feature>
<reference evidence="3" key="1">
    <citation type="submission" date="2018-02" db="EMBL/GenBank/DDBJ databases">
        <title>Rhizophora mucronata_Transcriptome.</title>
        <authorList>
            <person name="Meera S.P."/>
            <person name="Sreeshan A."/>
            <person name="Augustine A."/>
        </authorList>
    </citation>
    <scope>NUCLEOTIDE SEQUENCE</scope>
    <source>
        <tissue evidence="3">Leaf</tissue>
    </source>
</reference>
<dbReference type="EMBL" id="GGEC01041020">
    <property type="protein sequence ID" value="MBX21504.1"/>
    <property type="molecule type" value="Transcribed_RNA"/>
</dbReference>
<evidence type="ECO:0000259" key="2">
    <source>
        <dbReference type="PROSITE" id="PS50891"/>
    </source>
</evidence>
<name>A0A2P2LU64_RHIMU</name>
<dbReference type="InterPro" id="IPR004883">
    <property type="entry name" value="LOB"/>
</dbReference>
<sequence>MCNRGRKTVCAKHRKNKKKCGEKCILKPYFSAEKMQEFDSVTTVYSTENMERMLQASDPDQRQAVVYSMLWVSSCYKEDPRFGPRGPTIGQKKKNRKYLRRTRSCVKRGRRCVKRTRTCVEL</sequence>
<dbReference type="PANTHER" id="PTHR31301:SF19">
    <property type="entry name" value="LOB DOMAIN-CONTAINING PROTEIN 2"/>
    <property type="match status" value="1"/>
</dbReference>
<protein>
    <recommendedName>
        <fullName evidence="2">LOB domain-containing protein</fullName>
    </recommendedName>
</protein>
<accession>A0A2P2LU64</accession>
<dbReference type="AlphaFoldDB" id="A0A2P2LU64"/>
<evidence type="ECO:0000313" key="3">
    <source>
        <dbReference type="EMBL" id="MBX21504.1"/>
    </source>
</evidence>
<dbReference type="PROSITE" id="PS50891">
    <property type="entry name" value="LOB"/>
    <property type="match status" value="1"/>
</dbReference>
<proteinExistence type="inferred from homology"/>
<evidence type="ECO:0000256" key="1">
    <source>
        <dbReference type="ARBA" id="ARBA00005474"/>
    </source>
</evidence>
<organism evidence="3">
    <name type="scientific">Rhizophora mucronata</name>
    <name type="common">Asiatic mangrove</name>
    <dbReference type="NCBI Taxonomy" id="61149"/>
    <lineage>
        <taxon>Eukaryota</taxon>
        <taxon>Viridiplantae</taxon>
        <taxon>Streptophyta</taxon>
        <taxon>Embryophyta</taxon>
        <taxon>Tracheophyta</taxon>
        <taxon>Spermatophyta</taxon>
        <taxon>Magnoliopsida</taxon>
        <taxon>eudicotyledons</taxon>
        <taxon>Gunneridae</taxon>
        <taxon>Pentapetalae</taxon>
        <taxon>rosids</taxon>
        <taxon>fabids</taxon>
        <taxon>Malpighiales</taxon>
        <taxon>Rhizophoraceae</taxon>
        <taxon>Rhizophora</taxon>
    </lineage>
</organism>